<dbReference type="InterPro" id="IPR033181">
    <property type="entry name" value="Mic26_fungi"/>
</dbReference>
<keyword evidence="4" id="KW-1185">Reference proteome</keyword>
<sequence length="326" mass="35487">MAQLFTPLRTITATGVGAIAFAAAGRRTIWADELKAPSPRKLSIYDSKEPEILIVQTESELVETIGRTRRIIGRAGEESKDGIQGVIAKWIQVERRVESRIKSLISPEEPLTPGILYVGVAALSGSVFARGRSLPTRVLLPPTLFIGALNYFLPKTTHNVNAYVYGLERAYAPALADTHDAADKALRSAVQQIRASYNSMRGGVSHIVEDSVDGIESTTGLKLRDATIGRAQQASEATQEKTSSIVQNIQEKTAELQKRAAAIADDVQSKLSRQESQKPKVSPNAPAGLLENSKEPEAPLERVREKVEEVINKVSGDSKDEKKRLV</sequence>
<dbReference type="AlphaFoldDB" id="A0A0B7FJV6"/>
<dbReference type="GO" id="GO:0042407">
    <property type="term" value="P:cristae formation"/>
    <property type="evidence" value="ECO:0007669"/>
    <property type="project" value="InterPro"/>
</dbReference>
<gene>
    <name evidence="3" type="ORF">RSOLAG1IB_07857</name>
</gene>
<keyword evidence="1" id="KW-0472">Membrane</keyword>
<dbReference type="PANTHER" id="PTHR28268">
    <property type="entry name" value="MICOS SUBUNIT MIC26"/>
    <property type="match status" value="1"/>
</dbReference>
<dbReference type="Proteomes" id="UP000059188">
    <property type="component" value="Unassembled WGS sequence"/>
</dbReference>
<dbReference type="GO" id="GO:0061617">
    <property type="term" value="C:MICOS complex"/>
    <property type="evidence" value="ECO:0007669"/>
    <property type="project" value="UniProtKB-UniRule"/>
</dbReference>
<evidence type="ECO:0000256" key="1">
    <source>
        <dbReference type="RuleBase" id="RU363021"/>
    </source>
</evidence>
<evidence type="ECO:0000313" key="4">
    <source>
        <dbReference type="Proteomes" id="UP000059188"/>
    </source>
</evidence>
<comment type="function">
    <text evidence="1">Component of the MICOS complex, a large protein complex of the mitochondrial inner membrane that plays crucial roles in the maintenance of crista junctions, inner membrane architecture, and formation of contact sites to the outer membrane.</text>
</comment>
<evidence type="ECO:0000256" key="2">
    <source>
        <dbReference type="SAM" id="MobiDB-lite"/>
    </source>
</evidence>
<comment type="subunit">
    <text evidence="1">Component of the mitochondrial contact site and cristae organizing system (MICOS) complex.</text>
</comment>
<organism evidence="3 4">
    <name type="scientific">Thanatephorus cucumeris (strain AG1-IB / isolate 7/3/14)</name>
    <name type="common">Lettuce bottom rot fungus</name>
    <name type="synonym">Rhizoctonia solani</name>
    <dbReference type="NCBI Taxonomy" id="1108050"/>
    <lineage>
        <taxon>Eukaryota</taxon>
        <taxon>Fungi</taxon>
        <taxon>Dikarya</taxon>
        <taxon>Basidiomycota</taxon>
        <taxon>Agaricomycotina</taxon>
        <taxon>Agaricomycetes</taxon>
        <taxon>Cantharellales</taxon>
        <taxon>Ceratobasidiaceae</taxon>
        <taxon>Rhizoctonia</taxon>
        <taxon>Rhizoctonia solani AG-1</taxon>
    </lineage>
</organism>
<keyword evidence="1" id="KW-0496">Mitochondrion</keyword>
<accession>A0A0B7FJV6</accession>
<feature type="region of interest" description="Disordered" evidence="2">
    <location>
        <begin position="267"/>
        <end position="304"/>
    </location>
</feature>
<evidence type="ECO:0000313" key="3">
    <source>
        <dbReference type="EMBL" id="CEL56508.1"/>
    </source>
</evidence>
<dbReference type="STRING" id="1108050.A0A0B7FJV6"/>
<dbReference type="GO" id="GO:0044284">
    <property type="term" value="C:mitochondrial crista junction"/>
    <property type="evidence" value="ECO:0007669"/>
    <property type="project" value="TreeGrafter"/>
</dbReference>
<comment type="subcellular location">
    <subcellularLocation>
        <location evidence="1">Mitochondrion inner membrane</location>
    </subcellularLocation>
</comment>
<dbReference type="OrthoDB" id="2399148at2759"/>
<dbReference type="Pfam" id="PF09769">
    <property type="entry name" value="ApoO"/>
    <property type="match status" value="1"/>
</dbReference>
<protein>
    <recommendedName>
        <fullName evidence="1">MICOS complex subunit</fullName>
    </recommendedName>
</protein>
<reference evidence="3 4" key="1">
    <citation type="submission" date="2014-11" db="EMBL/GenBank/DDBJ databases">
        <authorList>
            <person name="Wibberg Daniel"/>
        </authorList>
    </citation>
    <scope>NUCLEOTIDE SEQUENCE [LARGE SCALE GENOMIC DNA]</scope>
    <source>
        <strain evidence="3">Rhizoctonia solani AG1-IB 7/3/14</strain>
    </source>
</reference>
<dbReference type="PANTHER" id="PTHR28268:SF1">
    <property type="entry name" value="MICOS SUBUNIT MIC26"/>
    <property type="match status" value="1"/>
</dbReference>
<proteinExistence type="predicted"/>
<dbReference type="InterPro" id="IPR019166">
    <property type="entry name" value="MIC26/MIC27"/>
</dbReference>
<dbReference type="SUPFAM" id="SSF58113">
    <property type="entry name" value="Apolipoprotein A-I"/>
    <property type="match status" value="1"/>
</dbReference>
<keyword evidence="1" id="KW-0999">Mitochondrion inner membrane</keyword>
<dbReference type="EMBL" id="LN679122">
    <property type="protein sequence ID" value="CEL56508.1"/>
    <property type="molecule type" value="Genomic_DNA"/>
</dbReference>
<feature type="compositionally biased region" description="Basic and acidic residues" evidence="2">
    <location>
        <begin position="292"/>
        <end position="304"/>
    </location>
</feature>
<name>A0A0B7FJV6_THACB</name>